<evidence type="ECO:0000259" key="16">
    <source>
        <dbReference type="PROSITE" id="PS51186"/>
    </source>
</evidence>
<dbReference type="EMBL" id="BAAARN010000001">
    <property type="protein sequence ID" value="GAA2732835.1"/>
    <property type="molecule type" value="Genomic_DNA"/>
</dbReference>
<organism evidence="17 18">
    <name type="scientific">Pedococcus aerophilus</name>
    <dbReference type="NCBI Taxonomy" id="436356"/>
    <lineage>
        <taxon>Bacteria</taxon>
        <taxon>Bacillati</taxon>
        <taxon>Actinomycetota</taxon>
        <taxon>Actinomycetes</taxon>
        <taxon>Micrococcales</taxon>
        <taxon>Intrasporangiaceae</taxon>
        <taxon>Pedococcus</taxon>
    </lineage>
</organism>
<comment type="function">
    <text evidence="1 15">Specifically methylates guanosine-37 in various tRNAs.</text>
</comment>
<dbReference type="Proteomes" id="UP001501326">
    <property type="component" value="Unassembled WGS sequence"/>
</dbReference>
<dbReference type="NCBIfam" id="NF000648">
    <property type="entry name" value="PRK00026.1"/>
    <property type="match status" value="1"/>
</dbReference>
<dbReference type="SUPFAM" id="SSF75217">
    <property type="entry name" value="alpha/beta knot"/>
    <property type="match status" value="1"/>
</dbReference>
<evidence type="ECO:0000313" key="17">
    <source>
        <dbReference type="EMBL" id="GAA2732835.1"/>
    </source>
</evidence>
<evidence type="ECO:0000256" key="11">
    <source>
        <dbReference type="ARBA" id="ARBA00022694"/>
    </source>
</evidence>
<dbReference type="Gene3D" id="1.10.1270.20">
    <property type="entry name" value="tRNA(m1g37)methyltransferase, domain 2"/>
    <property type="match status" value="1"/>
</dbReference>
<dbReference type="InterPro" id="IPR029026">
    <property type="entry name" value="tRNA_m1G_MTases_N"/>
</dbReference>
<evidence type="ECO:0000256" key="12">
    <source>
        <dbReference type="ARBA" id="ARBA00029736"/>
    </source>
</evidence>
<keyword evidence="9 15" id="KW-0808">Transferase</keyword>
<keyword evidence="10 15" id="KW-0949">S-adenosyl-L-methionine</keyword>
<reference evidence="17 18" key="1">
    <citation type="journal article" date="2019" name="Int. J. Syst. Evol. Microbiol.">
        <title>The Global Catalogue of Microorganisms (GCM) 10K type strain sequencing project: providing services to taxonomists for standard genome sequencing and annotation.</title>
        <authorList>
            <consortium name="The Broad Institute Genomics Platform"/>
            <consortium name="The Broad Institute Genome Sequencing Center for Infectious Disease"/>
            <person name="Wu L."/>
            <person name="Ma J."/>
        </authorList>
    </citation>
    <scope>NUCLEOTIDE SEQUENCE [LARGE SCALE GENOMIC DNA]</scope>
    <source>
        <strain evidence="17 18">JCM 16378</strain>
    </source>
</reference>
<keyword evidence="11 15" id="KW-0819">tRNA processing</keyword>
<accession>A0ABN3UHR9</accession>
<dbReference type="CDD" id="cd04301">
    <property type="entry name" value="NAT_SF"/>
    <property type="match status" value="1"/>
</dbReference>
<evidence type="ECO:0000256" key="6">
    <source>
        <dbReference type="ARBA" id="ARBA00014679"/>
    </source>
</evidence>
<sequence>MRLDVVSIFPEYLSPLDLSLIGKARRDGLLDLRVHDLRDFAHDRHQSVDDTPYGGGAGMVMKPQPWAEALAHVAGSDDGGAAVAGSDDPAPARPRLIVPGPGGVPFSQALARELAGEPWLAFACGRYEGIDERVYEHAAQDLGLEVTVVSLGDYVLNGGEVAVLAIVEAVARLLPGVIGNAESLVEESHEDGLLEYPVYTKPSSWESASGVRRDVPPVLLSGDHGRIAAWRHQQRLERTAARRPDLLHASQAMPGAAATGALEGLDVSTATPADAPELLTLSRACWVTEGRANGSFDIPPLVESLADVVDGLGQWQTWTVRSAGRLVGSVRGRRDPSDDATWQVGRLMVAPDLQGHGLGRALLAHVEAAAPSDVTTYWINTGRGSERNLRTYRKAGYRAVPGEGAYPGTVDLTKKRVRGSVDEG</sequence>
<evidence type="ECO:0000256" key="2">
    <source>
        <dbReference type="ARBA" id="ARBA00004496"/>
    </source>
</evidence>
<dbReference type="PANTHER" id="PTHR46417:SF1">
    <property type="entry name" value="TRNA (GUANINE-N(1)-)-METHYLTRANSFERASE"/>
    <property type="match status" value="1"/>
</dbReference>
<evidence type="ECO:0000313" key="18">
    <source>
        <dbReference type="Proteomes" id="UP001501326"/>
    </source>
</evidence>
<evidence type="ECO:0000256" key="14">
    <source>
        <dbReference type="ARBA" id="ARBA00047783"/>
    </source>
</evidence>
<dbReference type="CDD" id="cd18080">
    <property type="entry name" value="TrmD-like"/>
    <property type="match status" value="1"/>
</dbReference>
<evidence type="ECO:0000256" key="9">
    <source>
        <dbReference type="ARBA" id="ARBA00022679"/>
    </source>
</evidence>
<feature type="binding site" evidence="15">
    <location>
        <position position="125"/>
    </location>
    <ligand>
        <name>S-adenosyl-L-methionine</name>
        <dbReference type="ChEBI" id="CHEBI:59789"/>
    </ligand>
</feature>
<evidence type="ECO:0000256" key="1">
    <source>
        <dbReference type="ARBA" id="ARBA00002634"/>
    </source>
</evidence>
<dbReference type="InterPro" id="IPR029028">
    <property type="entry name" value="Alpha/beta_knot_MTases"/>
</dbReference>
<dbReference type="EC" id="2.1.1.228" evidence="5 15"/>
<name>A0ABN3UHR9_9MICO</name>
<dbReference type="Gene3D" id="3.40.630.30">
    <property type="match status" value="1"/>
</dbReference>
<evidence type="ECO:0000256" key="7">
    <source>
        <dbReference type="ARBA" id="ARBA00022490"/>
    </source>
</evidence>
<dbReference type="InterPro" id="IPR016181">
    <property type="entry name" value="Acyl_CoA_acyltransferase"/>
</dbReference>
<dbReference type="InterPro" id="IPR000182">
    <property type="entry name" value="GNAT_dom"/>
</dbReference>
<comment type="subcellular location">
    <subcellularLocation>
        <location evidence="2 15">Cytoplasm</location>
    </subcellularLocation>
</comment>
<comment type="caution">
    <text evidence="17">The sequence shown here is derived from an EMBL/GenBank/DDBJ whole genome shotgun (WGS) entry which is preliminary data.</text>
</comment>
<evidence type="ECO:0000256" key="4">
    <source>
        <dbReference type="ARBA" id="ARBA00011738"/>
    </source>
</evidence>
<dbReference type="InterPro" id="IPR023148">
    <property type="entry name" value="tRNA_m1G_MeTrfase_C_sf"/>
</dbReference>
<keyword evidence="18" id="KW-1185">Reference proteome</keyword>
<evidence type="ECO:0000256" key="3">
    <source>
        <dbReference type="ARBA" id="ARBA00007630"/>
    </source>
</evidence>
<dbReference type="Pfam" id="PF01746">
    <property type="entry name" value="tRNA_m1G_MT"/>
    <property type="match status" value="1"/>
</dbReference>
<proteinExistence type="inferred from homology"/>
<evidence type="ECO:0000256" key="8">
    <source>
        <dbReference type="ARBA" id="ARBA00022603"/>
    </source>
</evidence>
<keyword evidence="7 15" id="KW-0963">Cytoplasm</keyword>
<dbReference type="PANTHER" id="PTHR46417">
    <property type="entry name" value="TRNA (GUANINE-N(1)-)-METHYLTRANSFERASE"/>
    <property type="match status" value="1"/>
</dbReference>
<comment type="catalytic activity">
    <reaction evidence="14 15">
        <text>guanosine(37) in tRNA + S-adenosyl-L-methionine = N(1)-methylguanosine(37) in tRNA + S-adenosyl-L-homocysteine + H(+)</text>
        <dbReference type="Rhea" id="RHEA:36899"/>
        <dbReference type="Rhea" id="RHEA-COMP:10145"/>
        <dbReference type="Rhea" id="RHEA-COMP:10147"/>
        <dbReference type="ChEBI" id="CHEBI:15378"/>
        <dbReference type="ChEBI" id="CHEBI:57856"/>
        <dbReference type="ChEBI" id="CHEBI:59789"/>
        <dbReference type="ChEBI" id="CHEBI:73542"/>
        <dbReference type="ChEBI" id="CHEBI:74269"/>
        <dbReference type="EC" id="2.1.1.228"/>
    </reaction>
</comment>
<dbReference type="PROSITE" id="PS51186">
    <property type="entry name" value="GNAT"/>
    <property type="match status" value="1"/>
</dbReference>
<feature type="binding site" evidence="15">
    <location>
        <begin position="151"/>
        <end position="156"/>
    </location>
    <ligand>
        <name>S-adenosyl-L-methionine</name>
        <dbReference type="ChEBI" id="CHEBI:59789"/>
    </ligand>
</feature>
<evidence type="ECO:0000256" key="13">
    <source>
        <dbReference type="ARBA" id="ARBA00033392"/>
    </source>
</evidence>
<evidence type="ECO:0000256" key="5">
    <source>
        <dbReference type="ARBA" id="ARBA00012807"/>
    </source>
</evidence>
<dbReference type="InterPro" id="IPR016009">
    <property type="entry name" value="tRNA_MeTrfase_TRMD/TRM10"/>
</dbReference>
<comment type="similarity">
    <text evidence="3 15">Belongs to the RNA methyltransferase TrmD family.</text>
</comment>
<dbReference type="SUPFAM" id="SSF55729">
    <property type="entry name" value="Acyl-CoA N-acyltransferases (Nat)"/>
    <property type="match status" value="1"/>
</dbReference>
<evidence type="ECO:0000256" key="10">
    <source>
        <dbReference type="ARBA" id="ARBA00022691"/>
    </source>
</evidence>
<gene>
    <name evidence="15" type="primary">trmD</name>
    <name evidence="17" type="ORF">GCM10009867_09600</name>
</gene>
<dbReference type="HAMAP" id="MF_00605">
    <property type="entry name" value="TrmD"/>
    <property type="match status" value="1"/>
</dbReference>
<feature type="domain" description="N-acetyltransferase" evidence="16">
    <location>
        <begin position="265"/>
        <end position="417"/>
    </location>
</feature>
<dbReference type="NCBIfam" id="TIGR00088">
    <property type="entry name" value="trmD"/>
    <property type="match status" value="1"/>
</dbReference>
<dbReference type="Gene3D" id="3.40.1280.10">
    <property type="match status" value="1"/>
</dbReference>
<dbReference type="RefSeq" id="WP_344190790.1">
    <property type="nucleotide sequence ID" value="NZ_BAAARN010000001.1"/>
</dbReference>
<evidence type="ECO:0000256" key="15">
    <source>
        <dbReference type="HAMAP-Rule" id="MF_00605"/>
    </source>
</evidence>
<protein>
    <recommendedName>
        <fullName evidence="6 15">tRNA (guanine-N(1)-)-methyltransferase</fullName>
        <ecNumber evidence="5 15">2.1.1.228</ecNumber>
    </recommendedName>
    <alternativeName>
        <fullName evidence="12 15">M1G-methyltransferase</fullName>
    </alternativeName>
    <alternativeName>
        <fullName evidence="13 15">tRNA [GM37] methyltransferase</fullName>
    </alternativeName>
</protein>
<dbReference type="InterPro" id="IPR002649">
    <property type="entry name" value="tRNA_m1G_MeTrfase_TrmD"/>
</dbReference>
<comment type="subunit">
    <text evidence="4 15">Homodimer.</text>
</comment>
<keyword evidence="8 15" id="KW-0489">Methyltransferase</keyword>
<dbReference type="Pfam" id="PF00583">
    <property type="entry name" value="Acetyltransf_1"/>
    <property type="match status" value="1"/>
</dbReference>